<evidence type="ECO:0000313" key="2">
    <source>
        <dbReference type="Proteomes" id="UP000256686"/>
    </source>
</evidence>
<dbReference type="AlphaFoldDB" id="A0A3D9C473"/>
<dbReference type="PROSITE" id="PS51257">
    <property type="entry name" value="PROKAR_LIPOPROTEIN"/>
    <property type="match status" value="1"/>
</dbReference>
<keyword evidence="2" id="KW-1185">Reference proteome</keyword>
<sequence>MMKTLPLLFAFILLSCNGQESKMKMRKKNKSSELKKNEEIKSSIIEKDNNYSIVTQKEADINQDGKPDKVTVYSTEWNKEIKPNDFKLFKVIVKLSNNENKFTILTNDNIIEPYYPDNVASGFSDVKIKDNFFTIEQANGGGGVIDRSFITFKYDKFKKGIYLHRYSVLTTEMSSGDEKEYKTELTTKDFGSIPFGNFNIKAINSK</sequence>
<gene>
    <name evidence="1" type="ORF">DRF65_19665</name>
</gene>
<dbReference type="Proteomes" id="UP000256686">
    <property type="component" value="Unassembled WGS sequence"/>
</dbReference>
<reference evidence="2" key="1">
    <citation type="submission" date="2018-06" db="EMBL/GenBank/DDBJ databases">
        <authorList>
            <person name="Lum Nde A."/>
            <person name="Hugo C."/>
        </authorList>
    </citation>
    <scope>NUCLEOTIDE SEQUENCE [LARGE SCALE GENOMIC DNA]</scope>
    <source>
        <strain evidence="2">1_F178</strain>
    </source>
</reference>
<name>A0A3D9C473_9FLAO</name>
<comment type="caution">
    <text evidence="1">The sequence shown here is derived from an EMBL/GenBank/DDBJ whole genome shotgun (WGS) entry which is preliminary data.</text>
</comment>
<evidence type="ECO:0000313" key="1">
    <source>
        <dbReference type="EMBL" id="REC60663.1"/>
    </source>
</evidence>
<evidence type="ECO:0008006" key="3">
    <source>
        <dbReference type="Google" id="ProtNLM"/>
    </source>
</evidence>
<organism evidence="1 2">
    <name type="scientific">Chryseobacterium pennae</name>
    <dbReference type="NCBI Taxonomy" id="2258962"/>
    <lineage>
        <taxon>Bacteria</taxon>
        <taxon>Pseudomonadati</taxon>
        <taxon>Bacteroidota</taxon>
        <taxon>Flavobacteriia</taxon>
        <taxon>Flavobacteriales</taxon>
        <taxon>Weeksellaceae</taxon>
        <taxon>Chryseobacterium group</taxon>
        <taxon>Chryseobacterium</taxon>
    </lineage>
</organism>
<dbReference type="EMBL" id="QNVT01000022">
    <property type="protein sequence ID" value="REC60663.1"/>
    <property type="molecule type" value="Genomic_DNA"/>
</dbReference>
<accession>A0A3D9C473</accession>
<proteinExistence type="predicted"/>
<protein>
    <recommendedName>
        <fullName evidence="3">Lipoprotein</fullName>
    </recommendedName>
</protein>